<gene>
    <name evidence="1" type="ORF">P8X34_11005</name>
</gene>
<organism evidence="1 2">
    <name type="scientific">Pyrococcus kukulkanii</name>
    <dbReference type="NCBI Taxonomy" id="1609559"/>
    <lineage>
        <taxon>Archaea</taxon>
        <taxon>Methanobacteriati</taxon>
        <taxon>Methanobacteriota</taxon>
        <taxon>Thermococci</taxon>
        <taxon>Thermococcales</taxon>
        <taxon>Thermococcaceae</taxon>
        <taxon>Pyrococcus</taxon>
    </lineage>
</organism>
<name>A0ABV4T6E2_9EURY</name>
<comment type="caution">
    <text evidence="1">The sequence shown here is derived from an EMBL/GenBank/DDBJ whole genome shotgun (WGS) entry which is preliminary data.</text>
</comment>
<evidence type="ECO:0008006" key="3">
    <source>
        <dbReference type="Google" id="ProtNLM"/>
    </source>
</evidence>
<sequence>MLGFLKKLFGSNKPQIRGIILVLTDEESEGTAFVKDYVLKSPSASKLELVVFGDAKDYGEGARDVMFLPEAKNLKGRLVVIDSLGKAFSKFPRREKVAKIILDIAKRNQVILVAKPEDYDSVLEILDRSVEAVYKPNLRSGKVKVEYSGISGEFRLEDLAGVDIFRLEITS</sequence>
<keyword evidence="2" id="KW-1185">Reference proteome</keyword>
<protein>
    <recommendedName>
        <fullName evidence="3">KaiC-like domain-containing protein</fullName>
    </recommendedName>
</protein>
<dbReference type="RefSeq" id="WP_372824739.1">
    <property type="nucleotide sequence ID" value="NZ_JARRIG010000007.1"/>
</dbReference>
<dbReference type="Proteomes" id="UP001571980">
    <property type="component" value="Unassembled WGS sequence"/>
</dbReference>
<reference evidence="1 2" key="1">
    <citation type="submission" date="2023-03" db="EMBL/GenBank/DDBJ databases">
        <title>Speciation in Pyrococcus: adaptation to high temperature as a mechanism.</title>
        <authorList>
            <person name="Gu J."/>
        </authorList>
    </citation>
    <scope>NUCLEOTIDE SEQUENCE [LARGE SCALE GENOMIC DNA]</scope>
    <source>
        <strain evidence="1 2">LMOA34</strain>
    </source>
</reference>
<dbReference type="EMBL" id="JARRIG010000007">
    <property type="protein sequence ID" value="MFA4805255.1"/>
    <property type="molecule type" value="Genomic_DNA"/>
</dbReference>
<evidence type="ECO:0000313" key="2">
    <source>
        <dbReference type="Proteomes" id="UP001571980"/>
    </source>
</evidence>
<accession>A0ABV4T6E2</accession>
<proteinExistence type="predicted"/>
<evidence type="ECO:0000313" key="1">
    <source>
        <dbReference type="EMBL" id="MFA4805255.1"/>
    </source>
</evidence>